<evidence type="ECO:0000256" key="1">
    <source>
        <dbReference type="SAM" id="MobiDB-lite"/>
    </source>
</evidence>
<dbReference type="RefSeq" id="WP_170202098.1">
    <property type="nucleotide sequence ID" value="NZ_CP051685.1"/>
</dbReference>
<protein>
    <submittedName>
        <fullName evidence="2">Uncharacterized protein</fullName>
    </submittedName>
</protein>
<accession>A0A7Z2VW64</accession>
<sequence>MHHGLSSATVPGAGADIAAGCAPCDTAGGRRQARRVAGAVAASLALHAALLALVRQPQPAAPPAAAIEALTVRLQPAAPPAAAGQAAAASVEPAARSVTRSAPAAPRTPPAETTSAGAPSSATARTPPPDTGAAPRVRPAPPLIAVTPAARQAPASGFTVAPAVPAGRADDSAAANDGAAPPRFDLEAARATARKLAGEPDPSRAGTALERLPQKPLETESRLARGIAGARRADCKDGVPGGLLAPLYLMMDKKDSGCKW</sequence>
<evidence type="ECO:0000313" key="3">
    <source>
        <dbReference type="Proteomes" id="UP000502415"/>
    </source>
</evidence>
<reference evidence="2 3" key="1">
    <citation type="submission" date="2020-04" db="EMBL/GenBank/DDBJ databases">
        <title>Genome sequencing of novel species.</title>
        <authorList>
            <person name="Heo J."/>
            <person name="Kim S.-J."/>
            <person name="Kim J.-S."/>
            <person name="Hong S.-B."/>
            <person name="Kwon S.-W."/>
        </authorList>
    </citation>
    <scope>NUCLEOTIDE SEQUENCE [LARGE SCALE GENOMIC DNA]</scope>
    <source>
        <strain evidence="2 3">GN2-R2</strain>
    </source>
</reference>
<gene>
    <name evidence="2" type="ORF">HH212_08510</name>
</gene>
<feature type="region of interest" description="Disordered" evidence="1">
    <location>
        <begin position="195"/>
        <end position="217"/>
    </location>
</feature>
<organism evidence="2 3">
    <name type="scientific">Massilia forsythiae</name>
    <dbReference type="NCBI Taxonomy" id="2728020"/>
    <lineage>
        <taxon>Bacteria</taxon>
        <taxon>Pseudomonadati</taxon>
        <taxon>Pseudomonadota</taxon>
        <taxon>Betaproteobacteria</taxon>
        <taxon>Burkholderiales</taxon>
        <taxon>Oxalobacteraceae</taxon>
        <taxon>Telluria group</taxon>
        <taxon>Massilia</taxon>
    </lineage>
</organism>
<feature type="compositionally biased region" description="Low complexity" evidence="1">
    <location>
        <begin position="93"/>
        <end position="125"/>
    </location>
</feature>
<keyword evidence="3" id="KW-1185">Reference proteome</keyword>
<dbReference type="KEGG" id="mfy:HH212_08510"/>
<dbReference type="Proteomes" id="UP000502415">
    <property type="component" value="Chromosome"/>
</dbReference>
<name>A0A7Z2VW64_9BURK</name>
<evidence type="ECO:0000313" key="2">
    <source>
        <dbReference type="EMBL" id="QJE00065.1"/>
    </source>
</evidence>
<dbReference type="EMBL" id="CP051685">
    <property type="protein sequence ID" value="QJE00065.1"/>
    <property type="molecule type" value="Genomic_DNA"/>
</dbReference>
<proteinExistence type="predicted"/>
<feature type="region of interest" description="Disordered" evidence="1">
    <location>
        <begin position="93"/>
        <end position="139"/>
    </location>
</feature>
<dbReference type="AlphaFoldDB" id="A0A7Z2VW64"/>